<evidence type="ECO:0000256" key="2">
    <source>
        <dbReference type="ARBA" id="ARBA00022679"/>
    </source>
</evidence>
<protein>
    <recommendedName>
        <fullName evidence="14">Non-specific serine/threonine protein kinase</fullName>
    </recommendedName>
</protein>
<evidence type="ECO:0008006" key="14">
    <source>
        <dbReference type="Google" id="ProtNLM"/>
    </source>
</evidence>
<organism evidence="12 13">
    <name type="scientific">Chenopodium quinoa</name>
    <name type="common">Quinoa</name>
    <dbReference type="NCBI Taxonomy" id="63459"/>
    <lineage>
        <taxon>Eukaryota</taxon>
        <taxon>Viridiplantae</taxon>
        <taxon>Streptophyta</taxon>
        <taxon>Embryophyta</taxon>
        <taxon>Tracheophyta</taxon>
        <taxon>Spermatophyta</taxon>
        <taxon>Magnoliopsida</taxon>
        <taxon>eudicotyledons</taxon>
        <taxon>Gunneridae</taxon>
        <taxon>Pentapetalae</taxon>
        <taxon>Caryophyllales</taxon>
        <taxon>Chenopodiaceae</taxon>
        <taxon>Chenopodioideae</taxon>
        <taxon>Atripliceae</taxon>
        <taxon>Chenopodium</taxon>
    </lineage>
</organism>
<keyword evidence="9" id="KW-1133">Transmembrane helix</keyword>
<feature type="domain" description="Protein kinase" evidence="10">
    <location>
        <begin position="680"/>
        <end position="953"/>
    </location>
</feature>
<dbReference type="PROSITE" id="PS50927">
    <property type="entry name" value="BULB_LECTIN"/>
    <property type="match status" value="1"/>
</dbReference>
<dbReference type="InterPro" id="IPR051343">
    <property type="entry name" value="G-type_lectin_kinases/EP1-like"/>
</dbReference>
<evidence type="ECO:0000256" key="7">
    <source>
        <dbReference type="ARBA" id="ARBA00023180"/>
    </source>
</evidence>
<keyword evidence="7" id="KW-0325">Glycoprotein</keyword>
<dbReference type="PANTHER" id="PTHR47976:SF15">
    <property type="entry name" value="G-TYPE LECTIN S-RECEPTOR-LIKE SERINE_THREONINE-PROTEIN KINASE RLK1"/>
    <property type="match status" value="1"/>
</dbReference>
<dbReference type="CDD" id="cd00028">
    <property type="entry name" value="B_lectin"/>
    <property type="match status" value="1"/>
</dbReference>
<dbReference type="GO" id="GO:0030246">
    <property type="term" value="F:carbohydrate binding"/>
    <property type="evidence" value="ECO:0007669"/>
    <property type="project" value="UniProtKB-KW"/>
</dbReference>
<evidence type="ECO:0000256" key="9">
    <source>
        <dbReference type="SAM" id="Phobius"/>
    </source>
</evidence>
<keyword evidence="5" id="KW-0418">Kinase</keyword>
<keyword evidence="1" id="KW-0245">EGF-like domain</keyword>
<dbReference type="PANTHER" id="PTHR47976">
    <property type="entry name" value="G-TYPE LECTIN S-RECEPTOR-LIKE SERINE/THREONINE-PROTEIN KINASE SD2-5"/>
    <property type="match status" value="1"/>
</dbReference>
<keyword evidence="2" id="KW-0808">Transferase</keyword>
<dbReference type="InterPro" id="IPR000719">
    <property type="entry name" value="Prot_kinase_dom"/>
</dbReference>
<evidence type="ECO:0000256" key="1">
    <source>
        <dbReference type="ARBA" id="ARBA00022536"/>
    </source>
</evidence>
<dbReference type="GO" id="GO:0016020">
    <property type="term" value="C:membrane"/>
    <property type="evidence" value="ECO:0007669"/>
    <property type="project" value="UniProtKB-SubCell"/>
</dbReference>
<keyword evidence="9" id="KW-0812">Transmembrane</keyword>
<dbReference type="Pfam" id="PF01453">
    <property type="entry name" value="B_lectin"/>
    <property type="match status" value="1"/>
</dbReference>
<evidence type="ECO:0000259" key="11">
    <source>
        <dbReference type="PROSITE" id="PS50927"/>
    </source>
</evidence>
<dbReference type="GO" id="GO:0004674">
    <property type="term" value="F:protein serine/threonine kinase activity"/>
    <property type="evidence" value="ECO:0007669"/>
    <property type="project" value="UniProtKB-KW"/>
</dbReference>
<evidence type="ECO:0000256" key="6">
    <source>
        <dbReference type="ARBA" id="ARBA00022840"/>
    </source>
</evidence>
<keyword evidence="13" id="KW-1185">Reference proteome</keyword>
<dbReference type="InterPro" id="IPR017441">
    <property type="entry name" value="Protein_kinase_ATP_BS"/>
</dbReference>
<evidence type="ECO:0000313" key="13">
    <source>
        <dbReference type="Proteomes" id="UP000596660"/>
    </source>
</evidence>
<dbReference type="AlphaFoldDB" id="A0A803KM10"/>
<feature type="domain" description="Bulb-type lectin" evidence="11">
    <location>
        <begin position="182"/>
        <end position="304"/>
    </location>
</feature>
<dbReference type="Gene3D" id="2.90.10.10">
    <property type="entry name" value="Bulb-type lectin domain"/>
    <property type="match status" value="1"/>
</dbReference>
<gene>
    <name evidence="12" type="primary">LOC110737172</name>
</gene>
<dbReference type="SMART" id="SM00108">
    <property type="entry name" value="B_lectin"/>
    <property type="match status" value="1"/>
</dbReference>
<dbReference type="Gene3D" id="2.90.10.30">
    <property type="match status" value="1"/>
</dbReference>
<dbReference type="PROSITE" id="PS00108">
    <property type="entry name" value="PROTEIN_KINASE_ST"/>
    <property type="match status" value="1"/>
</dbReference>
<keyword evidence="6 8" id="KW-0067">ATP-binding</keyword>
<evidence type="ECO:0000313" key="12">
    <source>
        <dbReference type="EnsemblPlants" id="AUR62000066-RA:cds"/>
    </source>
</evidence>
<dbReference type="InterPro" id="IPR008271">
    <property type="entry name" value="Ser/Thr_kinase_AS"/>
</dbReference>
<dbReference type="OMA" id="FRENSCW"/>
<evidence type="ECO:0000256" key="3">
    <source>
        <dbReference type="ARBA" id="ARBA00022729"/>
    </source>
</evidence>
<dbReference type="InterPro" id="IPR036426">
    <property type="entry name" value="Bulb-type_lectin_dom_sf"/>
</dbReference>
<dbReference type="EnsemblPlants" id="AUR62000066-RA">
    <property type="protein sequence ID" value="AUR62000066-RA:cds"/>
    <property type="gene ID" value="AUR62000066"/>
</dbReference>
<reference evidence="12" key="2">
    <citation type="submission" date="2021-03" db="UniProtKB">
        <authorList>
            <consortium name="EnsemblPlants"/>
        </authorList>
    </citation>
    <scope>IDENTIFICATION</scope>
</reference>
<dbReference type="Gramene" id="AUR62000066-RA">
    <property type="protein sequence ID" value="AUR62000066-RA:cds"/>
    <property type="gene ID" value="AUR62000066"/>
</dbReference>
<evidence type="ECO:0000259" key="10">
    <source>
        <dbReference type="PROSITE" id="PS50011"/>
    </source>
</evidence>
<dbReference type="InterPro" id="IPR001480">
    <property type="entry name" value="Bulb-type_lectin_dom"/>
</dbReference>
<dbReference type="SUPFAM" id="SSF51110">
    <property type="entry name" value="alpha-D-mannose-specific plant lectins"/>
    <property type="match status" value="1"/>
</dbReference>
<dbReference type="PROSITE" id="PS00107">
    <property type="entry name" value="PROTEIN_KINASE_ATP"/>
    <property type="match status" value="1"/>
</dbReference>
<dbReference type="Pfam" id="PF00069">
    <property type="entry name" value="Pkinase"/>
    <property type="match status" value="1"/>
</dbReference>
<dbReference type="PROSITE" id="PS50011">
    <property type="entry name" value="PROTEIN_KINASE_DOM"/>
    <property type="match status" value="1"/>
</dbReference>
<evidence type="ECO:0000256" key="8">
    <source>
        <dbReference type="PROSITE-ProRule" id="PRU10141"/>
    </source>
</evidence>
<dbReference type="Proteomes" id="UP000596660">
    <property type="component" value="Unplaced"/>
</dbReference>
<keyword evidence="3" id="KW-0732">Signal</keyword>
<name>A0A803KM10_CHEQI</name>
<reference evidence="12" key="1">
    <citation type="journal article" date="2017" name="Nature">
        <title>The genome of Chenopodium quinoa.</title>
        <authorList>
            <person name="Jarvis D.E."/>
            <person name="Ho Y.S."/>
            <person name="Lightfoot D.J."/>
            <person name="Schmoeckel S.M."/>
            <person name="Li B."/>
            <person name="Borm T.J.A."/>
            <person name="Ohyanagi H."/>
            <person name="Mineta K."/>
            <person name="Michell C.T."/>
            <person name="Saber N."/>
            <person name="Kharbatia N.M."/>
            <person name="Rupper R.R."/>
            <person name="Sharp A.R."/>
            <person name="Dally N."/>
            <person name="Boughton B.A."/>
            <person name="Woo Y.H."/>
            <person name="Gao G."/>
            <person name="Schijlen E.G.W.M."/>
            <person name="Guo X."/>
            <person name="Momin A.A."/>
            <person name="Negrao S."/>
            <person name="Al-Babili S."/>
            <person name="Gehring C."/>
            <person name="Roessner U."/>
            <person name="Jung C."/>
            <person name="Murphy K."/>
            <person name="Arold S.T."/>
            <person name="Gojobori T."/>
            <person name="van der Linden C.G."/>
            <person name="van Loo E.N."/>
            <person name="Jellen E.N."/>
            <person name="Maughan P.J."/>
            <person name="Tester M."/>
        </authorList>
    </citation>
    <scope>NUCLEOTIDE SEQUENCE [LARGE SCALE GENOMIC DNA]</scope>
    <source>
        <strain evidence="12">cv. PI 614886</strain>
    </source>
</reference>
<dbReference type="SMART" id="SM00220">
    <property type="entry name" value="S_TKc"/>
    <property type="match status" value="1"/>
</dbReference>
<proteinExistence type="predicted"/>
<accession>A0A803KM10</accession>
<evidence type="ECO:0000256" key="5">
    <source>
        <dbReference type="ARBA" id="ARBA00022777"/>
    </source>
</evidence>
<evidence type="ECO:0000256" key="4">
    <source>
        <dbReference type="ARBA" id="ARBA00022741"/>
    </source>
</evidence>
<keyword evidence="4 8" id="KW-0547">Nucleotide-binding</keyword>
<keyword evidence="9" id="KW-0472">Membrane</keyword>
<feature type="binding site" evidence="8">
    <location>
        <position position="712"/>
    </location>
    <ligand>
        <name>ATP</name>
        <dbReference type="ChEBI" id="CHEBI:30616"/>
    </ligand>
</feature>
<dbReference type="SUPFAM" id="SSF56112">
    <property type="entry name" value="Protein kinase-like (PK-like)"/>
    <property type="match status" value="1"/>
</dbReference>
<dbReference type="Gene3D" id="3.30.200.20">
    <property type="entry name" value="Phosphorylase Kinase, domain 1"/>
    <property type="match status" value="1"/>
</dbReference>
<dbReference type="GO" id="GO:0005524">
    <property type="term" value="F:ATP binding"/>
    <property type="evidence" value="ECO:0007669"/>
    <property type="project" value="UniProtKB-UniRule"/>
</dbReference>
<dbReference type="InterPro" id="IPR011009">
    <property type="entry name" value="Kinase-like_dom_sf"/>
</dbReference>
<feature type="transmembrane region" description="Helical" evidence="9">
    <location>
        <begin position="616"/>
        <end position="644"/>
    </location>
</feature>
<dbReference type="CDD" id="cd01098">
    <property type="entry name" value="PAN_AP_plant"/>
    <property type="match status" value="1"/>
</dbReference>
<dbReference type="Gene3D" id="1.10.510.10">
    <property type="entry name" value="Transferase(Phosphotransferase) domain 1"/>
    <property type="match status" value="1"/>
</dbReference>
<sequence>MEFDGVLSWYYHPKSFAANKGVSWSNVKSLPDNICTTLAGVLDTGVCGYNSICSLGDGDRRPKCKCPPQYSLLDPNNRFGNCKPNFEQENCDEFGQGAIKDEYTLVQLDNVDWPLADYQQLEPYSKEECQSSCLNDCYCAVAIFNEQDQTCWKKKLPLTHGREDQGVNRIAFVKVRTNDGKLTVGQSLRATGNGSSILSPSGDFAFGFHQFPSNNDLFLLAIWYDKIPDTIVWYANDGNPVSQGSSVKITANEGLVLSDPQGTSLWNTTDAKKSGEAVNYGFMNDTGNFVLNSETDNVVWQSFDNPTDTLLPTQILQAGGQLHSRRSETNFTQGRFQLHLQSDGNLVLNTRDLATGNAYDPYYASHTDADGNPESAGDRVIYDKSGDLYILLKNRSRVDLTPADKLVSAQTNYQRVTLEFDGVLSWYYHPKSFAANKGVSWSNVKSLPDNICTTLSGVLDTGACGYNSICSLGDGDQRPKCRCPPNYSLLDPNDTYGSCKPDFKQDNCDEYGKGAIKDEYTLVRLVNIDWPLADYAQLKPCSKEECQSNCLNDCFCAVAIFNEQDQTCLKKKLPLTHGREDSGVHRIGWLKVGNGNGSNDPINPIHQNKVIYKKNAVFTALFGSSVCINFLLLSAIVLGVYLMYNKKNPRLLDEHHRNKTLSEYSSVHCFSYKELEDATDGFKEEIGRGAFGTVYKGKIGAGNSPITVAVKKLDRISKESDKEFKAEVNVIGQTHHKNLVRFIKFCKEEDHRLLVYEYMSNCTVADYLFGNLRPSWTARMQIVQGIAKGLLYLHEECSTQIIHCDIKPQNILLDDYYHARISDFGLAKLLVLNQSYTNTAVRGTKGYLAPEWFRNKPVTVKVDVYSFGVLLLETICCRRSVCMDISGEGAILTDWAFDCYQSNTLDALVNDDIEALHDKLNLERYIMVALWCIREDPSLRPTMKRVIQMLEGVAEVARPPCPTSFTVTTQP</sequence>